<dbReference type="SUPFAM" id="SSF56300">
    <property type="entry name" value="Metallo-dependent phosphatases"/>
    <property type="match status" value="1"/>
</dbReference>
<dbReference type="Pfam" id="PF00149">
    <property type="entry name" value="Metallophos"/>
    <property type="match status" value="1"/>
</dbReference>
<dbReference type="Gene3D" id="3.60.21.10">
    <property type="match status" value="1"/>
</dbReference>
<dbReference type="EMBL" id="BARW01039010">
    <property type="protein sequence ID" value="GAJ17372.1"/>
    <property type="molecule type" value="Genomic_DNA"/>
</dbReference>
<reference evidence="2" key="1">
    <citation type="journal article" date="2014" name="Front. Microbiol.">
        <title>High frequency of phylogenetically diverse reductive dehalogenase-homologous genes in deep subseafloor sedimentary metagenomes.</title>
        <authorList>
            <person name="Kawai M."/>
            <person name="Futagami T."/>
            <person name="Toyoda A."/>
            <person name="Takaki Y."/>
            <person name="Nishi S."/>
            <person name="Hori S."/>
            <person name="Arai W."/>
            <person name="Tsubouchi T."/>
            <person name="Morono Y."/>
            <person name="Uchiyama I."/>
            <person name="Ito T."/>
            <person name="Fujiyama A."/>
            <person name="Inagaki F."/>
            <person name="Takami H."/>
        </authorList>
    </citation>
    <scope>NUCLEOTIDE SEQUENCE</scope>
    <source>
        <strain evidence="2">Expedition CK06-06</strain>
    </source>
</reference>
<feature type="non-terminal residue" evidence="2">
    <location>
        <position position="1"/>
    </location>
</feature>
<dbReference type="InterPro" id="IPR029052">
    <property type="entry name" value="Metallo-depent_PP-like"/>
</dbReference>
<dbReference type="AlphaFoldDB" id="X1VGL8"/>
<comment type="caution">
    <text evidence="2">The sequence shown here is derived from an EMBL/GenBank/DDBJ whole genome shotgun (WGS) entry which is preliminary data.</text>
</comment>
<dbReference type="GO" id="GO:0016787">
    <property type="term" value="F:hydrolase activity"/>
    <property type="evidence" value="ECO:0007669"/>
    <property type="project" value="InterPro"/>
</dbReference>
<evidence type="ECO:0000313" key="2">
    <source>
        <dbReference type="EMBL" id="GAJ17372.1"/>
    </source>
</evidence>
<accession>X1VGL8</accession>
<evidence type="ECO:0000259" key="1">
    <source>
        <dbReference type="Pfam" id="PF00149"/>
    </source>
</evidence>
<protein>
    <recommendedName>
        <fullName evidence="1">Calcineurin-like phosphoesterase domain-containing protein</fullName>
    </recommendedName>
</protein>
<gene>
    <name evidence="2" type="ORF">S12H4_59620</name>
</gene>
<dbReference type="InterPro" id="IPR004843">
    <property type="entry name" value="Calcineurin-like_PHP"/>
</dbReference>
<proteinExistence type="predicted"/>
<sequence>KSILAQLEVLKDYKGEVIFIPGNHDWANGQKEGLEYIKNQQKYIEDYLNREDVFLPKKGSPGPVEIKLSEDIVLILIDSQWLFQETEKSYSGIEDEADLLIQIKDAISRNRDKKIIFAAHHPLYSVGKHGGHFPMVINIFPLLETKKKLYIPLPGF</sequence>
<feature type="non-terminal residue" evidence="2">
    <location>
        <position position="156"/>
    </location>
</feature>
<organism evidence="2">
    <name type="scientific">marine sediment metagenome</name>
    <dbReference type="NCBI Taxonomy" id="412755"/>
    <lineage>
        <taxon>unclassified sequences</taxon>
        <taxon>metagenomes</taxon>
        <taxon>ecological metagenomes</taxon>
    </lineage>
</organism>
<feature type="domain" description="Calcineurin-like phosphoesterase" evidence="1">
    <location>
        <begin position="6"/>
        <end position="132"/>
    </location>
</feature>
<name>X1VGL8_9ZZZZ</name>